<feature type="region of interest" description="Disordered" evidence="1">
    <location>
        <begin position="116"/>
        <end position="148"/>
    </location>
</feature>
<gene>
    <name evidence="2" type="ORF">NDU88_009654</name>
</gene>
<proteinExistence type="predicted"/>
<dbReference type="InterPro" id="IPR004244">
    <property type="entry name" value="Transposase_22"/>
</dbReference>
<reference evidence="2" key="1">
    <citation type="journal article" date="2022" name="bioRxiv">
        <title>Sequencing and chromosome-scale assembly of the giantPleurodeles waltlgenome.</title>
        <authorList>
            <person name="Brown T."/>
            <person name="Elewa A."/>
            <person name="Iarovenko S."/>
            <person name="Subramanian E."/>
            <person name="Araus A.J."/>
            <person name="Petzold A."/>
            <person name="Susuki M."/>
            <person name="Suzuki K.-i.T."/>
            <person name="Hayashi T."/>
            <person name="Toyoda A."/>
            <person name="Oliveira C."/>
            <person name="Osipova E."/>
            <person name="Leigh N.D."/>
            <person name="Simon A."/>
            <person name="Yun M.H."/>
        </authorList>
    </citation>
    <scope>NUCLEOTIDE SEQUENCE</scope>
    <source>
        <strain evidence="2">20211129_DDA</strain>
        <tissue evidence="2">Liver</tissue>
    </source>
</reference>
<evidence type="ECO:0000313" key="2">
    <source>
        <dbReference type="EMBL" id="KAJ1131317.1"/>
    </source>
</evidence>
<dbReference type="Proteomes" id="UP001066276">
    <property type="component" value="Chromosome 7"/>
</dbReference>
<organism evidence="2 3">
    <name type="scientific">Pleurodeles waltl</name>
    <name type="common">Iberian ribbed newt</name>
    <dbReference type="NCBI Taxonomy" id="8319"/>
    <lineage>
        <taxon>Eukaryota</taxon>
        <taxon>Metazoa</taxon>
        <taxon>Chordata</taxon>
        <taxon>Craniata</taxon>
        <taxon>Vertebrata</taxon>
        <taxon>Euteleostomi</taxon>
        <taxon>Amphibia</taxon>
        <taxon>Batrachia</taxon>
        <taxon>Caudata</taxon>
        <taxon>Salamandroidea</taxon>
        <taxon>Salamandridae</taxon>
        <taxon>Pleurodelinae</taxon>
        <taxon>Pleurodeles</taxon>
    </lineage>
</organism>
<evidence type="ECO:0000313" key="3">
    <source>
        <dbReference type="Proteomes" id="UP001066276"/>
    </source>
</evidence>
<dbReference type="EMBL" id="JANPWB010000011">
    <property type="protein sequence ID" value="KAJ1131317.1"/>
    <property type="molecule type" value="Genomic_DNA"/>
</dbReference>
<sequence length="148" mass="16410">MDLKISDLAAASTSIQAAIACFQVTVTDLDQHLTTVEDHIVALPGRDTEMQSLRAKITDLEDRSRRDNVCFFGIPEHKEGSNIKAFLKNFLPELTGMDFSPPLEFQRAHRIGPLHKPQDGLAPLLHASSATNKPGKSSQWPDLRARTH</sequence>
<dbReference type="Gene3D" id="3.30.70.1820">
    <property type="entry name" value="L1 transposable element, RRM domain"/>
    <property type="match status" value="1"/>
</dbReference>
<name>A0AAV7PVK8_PLEWA</name>
<feature type="compositionally biased region" description="Polar residues" evidence="1">
    <location>
        <begin position="128"/>
        <end position="140"/>
    </location>
</feature>
<comment type="caution">
    <text evidence="2">The sequence shown here is derived from an EMBL/GenBank/DDBJ whole genome shotgun (WGS) entry which is preliminary data.</text>
</comment>
<dbReference type="AlphaFoldDB" id="A0AAV7PVK8"/>
<dbReference type="PROSITE" id="PS51257">
    <property type="entry name" value="PROKAR_LIPOPROTEIN"/>
    <property type="match status" value="1"/>
</dbReference>
<dbReference type="PANTHER" id="PTHR11505">
    <property type="entry name" value="L1 TRANSPOSABLE ELEMENT-RELATED"/>
    <property type="match status" value="1"/>
</dbReference>
<accession>A0AAV7PVK8</accession>
<protein>
    <submittedName>
        <fullName evidence="2">Uncharacterized protein</fullName>
    </submittedName>
</protein>
<evidence type="ECO:0000256" key="1">
    <source>
        <dbReference type="SAM" id="MobiDB-lite"/>
    </source>
</evidence>
<keyword evidence="3" id="KW-1185">Reference proteome</keyword>